<evidence type="ECO:0000313" key="3">
    <source>
        <dbReference type="Proteomes" id="UP000009027"/>
    </source>
</evidence>
<protein>
    <recommendedName>
        <fullName evidence="4">Trypanosome variant surface glycoprotein A-type N-terminal domain-containing protein</fullName>
    </recommendedName>
</protein>
<accession>F9WQ62</accession>
<sequence length="425" mass="44897">MARAERGPGLCSGSPEAGIAPRTVQRMTAASQRRKNTATSVALRPCRSARREGGSGRLRTQGGRCALRGRERQHAESARARPWDRRSARSTRLQRKSQEGSMRVLLLVALVVAGHALATTDVVVKTAKMKKVCQLSGKIKHAAGRVAASIAKAQVDAAEIRAMVGEAEEGKRRLELALATHSTGKGPVASEARDTLDAVNAAITQAVQAVAATEQELAVYTKVRAEAIAQAAHWAGEIDSMARTLVSYAFAGTKKSQNAFCIGDPANSAVTSWTAAKKWGDEEFAGCKKELTFEATNSDAEASAEESAALGLLEDRDLATLFDASGGAMQLQANGAKGCNLFATGTPSGTDVVFASDKNAGERGSMTLGRLWTLNANYSDNAKGAKVTMDENEKGKLNDLLTTANKLAALALGKARKKESQQSQR</sequence>
<dbReference type="AlphaFoldDB" id="F9WQ62"/>
<evidence type="ECO:0008006" key="4">
    <source>
        <dbReference type="Google" id="ProtNLM"/>
    </source>
</evidence>
<gene>
    <name evidence="2" type="ORF">TvY486_0023980</name>
</gene>
<evidence type="ECO:0000313" key="2">
    <source>
        <dbReference type="EMBL" id="CCD19689.1"/>
    </source>
</evidence>
<dbReference type="Proteomes" id="UP000009027">
    <property type="component" value="Unassembled WGS sequence"/>
</dbReference>
<dbReference type="SUPFAM" id="SSF58087">
    <property type="entry name" value="Variant surface glycoprotein (N-terminal domain)"/>
    <property type="match status" value="1"/>
</dbReference>
<feature type="region of interest" description="Disordered" evidence="1">
    <location>
        <begin position="1"/>
        <end position="96"/>
    </location>
</feature>
<name>F9WQ62_TRYVY</name>
<dbReference type="EMBL" id="CAEX01003927">
    <property type="protein sequence ID" value="CCD19689.1"/>
    <property type="molecule type" value="Genomic_DNA"/>
</dbReference>
<dbReference type="VEuPathDB" id="TriTrypDB:TvY486_0023980"/>
<reference evidence="2 3" key="1">
    <citation type="journal article" date="2012" name="Proc. Natl. Acad. Sci. U.S.A.">
        <title>Antigenic diversity is generated by distinct evolutionary mechanisms in African trypanosome species.</title>
        <authorList>
            <person name="Jackson A.P."/>
            <person name="Berry A."/>
            <person name="Aslett M."/>
            <person name="Allison H.C."/>
            <person name="Burton P."/>
            <person name="Vavrova-Anderson J."/>
            <person name="Brown R."/>
            <person name="Browne H."/>
            <person name="Corton N."/>
            <person name="Hauser H."/>
            <person name="Gamble J."/>
            <person name="Gilderthorp R."/>
            <person name="Marcello L."/>
            <person name="McQuillan J."/>
            <person name="Otto T.D."/>
            <person name="Quail M.A."/>
            <person name="Sanders M.J."/>
            <person name="van Tonder A."/>
            <person name="Ginger M.L."/>
            <person name="Field M.C."/>
            <person name="Barry J.D."/>
            <person name="Hertz-Fowler C."/>
            <person name="Berriman M."/>
        </authorList>
    </citation>
    <scope>NUCLEOTIDE SEQUENCE</scope>
    <source>
        <strain evidence="2 3">Y486</strain>
    </source>
</reference>
<feature type="compositionally biased region" description="Basic and acidic residues" evidence="1">
    <location>
        <begin position="68"/>
        <end position="87"/>
    </location>
</feature>
<organism evidence="2 3">
    <name type="scientific">Trypanosoma vivax (strain Y486)</name>
    <dbReference type="NCBI Taxonomy" id="1055687"/>
    <lineage>
        <taxon>Eukaryota</taxon>
        <taxon>Discoba</taxon>
        <taxon>Euglenozoa</taxon>
        <taxon>Kinetoplastea</taxon>
        <taxon>Metakinetoplastina</taxon>
        <taxon>Trypanosomatida</taxon>
        <taxon>Trypanosomatidae</taxon>
        <taxon>Trypanosoma</taxon>
        <taxon>Duttonella</taxon>
    </lineage>
</organism>
<keyword evidence="3" id="KW-1185">Reference proteome</keyword>
<evidence type="ECO:0000256" key="1">
    <source>
        <dbReference type="SAM" id="MobiDB-lite"/>
    </source>
</evidence>
<proteinExistence type="predicted"/>